<dbReference type="EMBL" id="JAANBB010000738">
    <property type="protein sequence ID" value="KAF7535002.1"/>
    <property type="molecule type" value="Genomic_DNA"/>
</dbReference>
<dbReference type="Gene3D" id="3.50.50.60">
    <property type="entry name" value="FAD/NAD(P)-binding domain"/>
    <property type="match status" value="1"/>
</dbReference>
<dbReference type="PRINTS" id="PR00469">
    <property type="entry name" value="PNDRDTASEII"/>
</dbReference>
<keyword evidence="4" id="KW-0521">NADP</keyword>
<evidence type="ECO:0000256" key="3">
    <source>
        <dbReference type="ARBA" id="ARBA00022827"/>
    </source>
</evidence>
<evidence type="ECO:0000256" key="4">
    <source>
        <dbReference type="ARBA" id="ARBA00022857"/>
    </source>
</evidence>
<evidence type="ECO:0000313" key="7">
    <source>
        <dbReference type="Proteomes" id="UP000722485"/>
    </source>
</evidence>
<evidence type="ECO:0000256" key="2">
    <source>
        <dbReference type="ARBA" id="ARBA00022630"/>
    </source>
</evidence>
<dbReference type="SUPFAM" id="SSF51905">
    <property type="entry name" value="FAD/NAD(P)-binding domain"/>
    <property type="match status" value="1"/>
</dbReference>
<sequence length="465" mass="52583">MYPSDVHVAVIGAGLAAIKSMLEEGFNVTGFERRPNAGGLWAFSENPQITSATKSTKSQYSKFLSYAKHFGLLKRIKFNVVVRSLSRTEDGTKWALLLEDEVSPRVFDKVIMATGTEVTPNIPKIEGFDLFKGRFLHSQAYKGPDDFAGQNVIVIGKGNTAGDCVVDLTSRSSKVYWSHRRGAMILPRFTSGTRLDAFASWKRTRVMFWVGNVMPALHRWIMHLYLTWIVRLAWGNLDPQWRLDRNVYQATTTSAYVFNDRIIPALRNGRVTSTASVRKIVGLARWSYINTLEMLEGIVSYSQPHPDVRPIADLYHGMFPPGYIDSLACLNYTIGIDSTITCKELASMAIAQVWAGKSKLPSTEEMESPIAIWNVIVEPHEWLKFVNETAGTGVYENLCLTLQGIRFFMREPKLSYMMQCRVNTPHIYRLFETGKRKAWDGAREAIEHVNHLSDIDLAEVKRKTA</sequence>
<dbReference type="GO" id="GO:0004499">
    <property type="term" value="F:N,N-dimethylaniline monooxygenase activity"/>
    <property type="evidence" value="ECO:0007669"/>
    <property type="project" value="InterPro"/>
</dbReference>
<dbReference type="InterPro" id="IPR036188">
    <property type="entry name" value="FAD/NAD-bd_sf"/>
</dbReference>
<accession>A0A9P5GTX4</accession>
<evidence type="ECO:0000256" key="1">
    <source>
        <dbReference type="ARBA" id="ARBA00009183"/>
    </source>
</evidence>
<dbReference type="AlphaFoldDB" id="A0A9P5GTX4"/>
<dbReference type="InterPro" id="IPR000960">
    <property type="entry name" value="Flavin_mOase"/>
</dbReference>
<protein>
    <recommendedName>
        <fullName evidence="8">Flavin-containing monooxygenase</fullName>
    </recommendedName>
</protein>
<proteinExistence type="inferred from homology"/>
<gene>
    <name evidence="6" type="ORF">G7Z17_g13274</name>
</gene>
<keyword evidence="2" id="KW-0285">Flavoprotein</keyword>
<dbReference type="InterPro" id="IPR020946">
    <property type="entry name" value="Flavin_mOase-like"/>
</dbReference>
<dbReference type="Pfam" id="PF00743">
    <property type="entry name" value="FMO-like"/>
    <property type="match status" value="2"/>
</dbReference>
<dbReference type="Proteomes" id="UP000722485">
    <property type="component" value="Unassembled WGS sequence"/>
</dbReference>
<dbReference type="GO" id="GO:0050661">
    <property type="term" value="F:NADP binding"/>
    <property type="evidence" value="ECO:0007669"/>
    <property type="project" value="InterPro"/>
</dbReference>
<keyword evidence="3" id="KW-0274">FAD</keyword>
<keyword evidence="7" id="KW-1185">Reference proteome</keyword>
<evidence type="ECO:0000256" key="5">
    <source>
        <dbReference type="ARBA" id="ARBA00023002"/>
    </source>
</evidence>
<comment type="caution">
    <text evidence="6">The sequence shown here is derived from an EMBL/GenBank/DDBJ whole genome shotgun (WGS) entry which is preliminary data.</text>
</comment>
<dbReference type="PIRSF" id="PIRSF000332">
    <property type="entry name" value="FMO"/>
    <property type="match status" value="1"/>
</dbReference>
<dbReference type="GO" id="GO:0050660">
    <property type="term" value="F:flavin adenine dinucleotide binding"/>
    <property type="evidence" value="ECO:0007669"/>
    <property type="project" value="InterPro"/>
</dbReference>
<dbReference type="OrthoDB" id="66881at2759"/>
<evidence type="ECO:0000313" key="6">
    <source>
        <dbReference type="EMBL" id="KAF7535002.1"/>
    </source>
</evidence>
<dbReference type="PANTHER" id="PTHR23023">
    <property type="entry name" value="DIMETHYLANILINE MONOOXYGENASE"/>
    <property type="match status" value="1"/>
</dbReference>
<evidence type="ECO:0008006" key="8">
    <source>
        <dbReference type="Google" id="ProtNLM"/>
    </source>
</evidence>
<keyword evidence="5" id="KW-0560">Oxidoreductase</keyword>
<reference evidence="6" key="1">
    <citation type="submission" date="2020-03" db="EMBL/GenBank/DDBJ databases">
        <title>Draft Genome Sequence of Cylindrodendrum hubeiense.</title>
        <authorList>
            <person name="Buettner E."/>
            <person name="Kellner H."/>
        </authorList>
    </citation>
    <scope>NUCLEOTIDE SEQUENCE</scope>
    <source>
        <strain evidence="6">IHI 201604</strain>
    </source>
</reference>
<dbReference type="InterPro" id="IPR050346">
    <property type="entry name" value="FMO-like"/>
</dbReference>
<comment type="similarity">
    <text evidence="1">Belongs to the FMO family.</text>
</comment>
<organism evidence="6 7">
    <name type="scientific">Cylindrodendrum hubeiense</name>
    <dbReference type="NCBI Taxonomy" id="595255"/>
    <lineage>
        <taxon>Eukaryota</taxon>
        <taxon>Fungi</taxon>
        <taxon>Dikarya</taxon>
        <taxon>Ascomycota</taxon>
        <taxon>Pezizomycotina</taxon>
        <taxon>Sordariomycetes</taxon>
        <taxon>Hypocreomycetidae</taxon>
        <taxon>Hypocreales</taxon>
        <taxon>Nectriaceae</taxon>
        <taxon>Cylindrodendrum</taxon>
    </lineage>
</organism>
<name>A0A9P5GTX4_9HYPO</name>